<evidence type="ECO:0000256" key="1">
    <source>
        <dbReference type="SAM" id="MobiDB-lite"/>
    </source>
</evidence>
<feature type="region of interest" description="Disordered" evidence="1">
    <location>
        <begin position="1"/>
        <end position="23"/>
    </location>
</feature>
<proteinExistence type="predicted"/>
<dbReference type="EMBL" id="CP115965">
    <property type="protein sequence ID" value="WZW98830.1"/>
    <property type="molecule type" value="Genomic_DNA"/>
</dbReference>
<reference evidence="3 4" key="1">
    <citation type="journal article" date="2023" name="Environ Microbiome">
        <title>A coral-associated actinobacterium mitigates coral bleaching under heat stress.</title>
        <authorList>
            <person name="Li J."/>
            <person name="Zou Y."/>
            <person name="Li Q."/>
            <person name="Zhang J."/>
            <person name="Bourne D.G."/>
            <person name="Lyu Y."/>
            <person name="Liu C."/>
            <person name="Zhang S."/>
        </authorList>
    </citation>
    <scope>NUCLEOTIDE SEQUENCE [LARGE SCALE GENOMIC DNA]</scope>
    <source>
        <strain evidence="3 4">SCSIO 13291</strain>
    </source>
</reference>
<evidence type="ECO:0000313" key="3">
    <source>
        <dbReference type="EMBL" id="WZW98830.1"/>
    </source>
</evidence>
<dbReference type="RefSeq" id="WP_342372738.1">
    <property type="nucleotide sequence ID" value="NZ_CP115965.1"/>
</dbReference>
<name>A0ABZ3C7R9_9ACTN</name>
<dbReference type="Proteomes" id="UP001434337">
    <property type="component" value="Chromosome"/>
</dbReference>
<feature type="transmembrane region" description="Helical" evidence="2">
    <location>
        <begin position="117"/>
        <end position="136"/>
    </location>
</feature>
<feature type="transmembrane region" description="Helical" evidence="2">
    <location>
        <begin position="41"/>
        <end position="62"/>
    </location>
</feature>
<feature type="transmembrane region" description="Helical" evidence="2">
    <location>
        <begin position="68"/>
        <end position="86"/>
    </location>
</feature>
<sequence length="201" mass="20580">MRRRAASGHPARPGGAGVTPSPPSHAEAVADALAARLAARVAAWVVCGALVVVVLASGIGVAAGVREAAAGLVVGLVLLAAVAVVARRLGQRAAAEPVPSRVRPGDTWGMGSDRATLTSWAAVTLIFGGLLALMGPHLPPSALLATALLGLAVLALLVATGLPGILIRRRKWQLLDDALSAHPVQARQFDEERRRRGEAPR</sequence>
<keyword evidence="4" id="KW-1185">Reference proteome</keyword>
<evidence type="ECO:0000313" key="4">
    <source>
        <dbReference type="Proteomes" id="UP001434337"/>
    </source>
</evidence>
<accession>A0ABZ3C7R9</accession>
<keyword evidence="2" id="KW-0472">Membrane</keyword>
<feature type="transmembrane region" description="Helical" evidence="2">
    <location>
        <begin position="142"/>
        <end position="167"/>
    </location>
</feature>
<protein>
    <submittedName>
        <fullName evidence="3">Uncharacterized protein</fullName>
    </submittedName>
</protein>
<keyword evidence="2" id="KW-0812">Transmembrane</keyword>
<gene>
    <name evidence="3" type="ORF">PCC79_01065</name>
</gene>
<organism evidence="3 4">
    <name type="scientific">Propioniciclava soli</name>
    <dbReference type="NCBI Taxonomy" id="2775081"/>
    <lineage>
        <taxon>Bacteria</taxon>
        <taxon>Bacillati</taxon>
        <taxon>Actinomycetota</taxon>
        <taxon>Actinomycetes</taxon>
        <taxon>Propionibacteriales</taxon>
        <taxon>Propionibacteriaceae</taxon>
        <taxon>Propioniciclava</taxon>
    </lineage>
</organism>
<evidence type="ECO:0000256" key="2">
    <source>
        <dbReference type="SAM" id="Phobius"/>
    </source>
</evidence>
<keyword evidence="2" id="KW-1133">Transmembrane helix</keyword>